<organism evidence="2">
    <name type="scientific">Cacopsylla melanoneura</name>
    <dbReference type="NCBI Taxonomy" id="428564"/>
    <lineage>
        <taxon>Eukaryota</taxon>
        <taxon>Metazoa</taxon>
        <taxon>Ecdysozoa</taxon>
        <taxon>Arthropoda</taxon>
        <taxon>Hexapoda</taxon>
        <taxon>Insecta</taxon>
        <taxon>Pterygota</taxon>
        <taxon>Neoptera</taxon>
        <taxon>Paraneoptera</taxon>
        <taxon>Hemiptera</taxon>
        <taxon>Sternorrhyncha</taxon>
        <taxon>Psylloidea</taxon>
        <taxon>Psyllidae</taxon>
        <taxon>Psyllinae</taxon>
        <taxon>Cacopsylla</taxon>
    </lineage>
</organism>
<protein>
    <submittedName>
        <fullName evidence="2">Uncharacterized protein</fullName>
    </submittedName>
</protein>
<feature type="compositionally biased region" description="Acidic residues" evidence="1">
    <location>
        <begin position="88"/>
        <end position="102"/>
    </location>
</feature>
<dbReference type="AlphaFoldDB" id="A0A8D8THZ3"/>
<dbReference type="EMBL" id="HBUF01421188">
    <property type="protein sequence ID" value="CAG6740790.1"/>
    <property type="molecule type" value="Transcribed_RNA"/>
</dbReference>
<proteinExistence type="predicted"/>
<dbReference type="EMBL" id="HBUF01610939">
    <property type="protein sequence ID" value="CAG6778680.1"/>
    <property type="molecule type" value="Transcribed_RNA"/>
</dbReference>
<evidence type="ECO:0000313" key="2">
    <source>
        <dbReference type="EMBL" id="CAG6685721.1"/>
    </source>
</evidence>
<sequence length="109" mass="13025">MLEQFGHILSDESYTIRSTAVIWPCRLILKIESLLEDMKHEDLDRFRRMRAEREAREARYDLESRDYHTGENEGENEEQDNGLYPEQTDQEVDQTNGPDDDELLRNDYD</sequence>
<dbReference type="EMBL" id="HBUF01273069">
    <property type="protein sequence ID" value="CAG6685721.1"/>
    <property type="molecule type" value="Transcribed_RNA"/>
</dbReference>
<name>A0A8D8THZ3_9HEMI</name>
<feature type="region of interest" description="Disordered" evidence="1">
    <location>
        <begin position="57"/>
        <end position="109"/>
    </location>
</feature>
<evidence type="ECO:0000256" key="1">
    <source>
        <dbReference type="SAM" id="MobiDB-lite"/>
    </source>
</evidence>
<reference evidence="2" key="1">
    <citation type="submission" date="2021-05" db="EMBL/GenBank/DDBJ databases">
        <authorList>
            <person name="Alioto T."/>
            <person name="Alioto T."/>
            <person name="Gomez Garrido J."/>
        </authorList>
    </citation>
    <scope>NUCLEOTIDE SEQUENCE</scope>
</reference>
<accession>A0A8D8THZ3</accession>
<feature type="compositionally biased region" description="Basic and acidic residues" evidence="1">
    <location>
        <begin position="57"/>
        <end position="71"/>
    </location>
</feature>